<evidence type="ECO:0000256" key="3">
    <source>
        <dbReference type="ARBA" id="ARBA00022692"/>
    </source>
</evidence>
<feature type="transmembrane region" description="Helical" evidence="7">
    <location>
        <begin position="179"/>
        <end position="197"/>
    </location>
</feature>
<feature type="transmembrane region" description="Helical" evidence="7">
    <location>
        <begin position="97"/>
        <end position="127"/>
    </location>
</feature>
<evidence type="ECO:0000256" key="7">
    <source>
        <dbReference type="SAM" id="Phobius"/>
    </source>
</evidence>
<evidence type="ECO:0000256" key="5">
    <source>
        <dbReference type="ARBA" id="ARBA00023136"/>
    </source>
</evidence>
<keyword evidence="9" id="KW-1185">Reference proteome</keyword>
<comment type="subcellular location">
    <subcellularLocation>
        <location evidence="1">Cell membrane</location>
        <topology evidence="1">Multi-pass membrane protein</topology>
    </subcellularLocation>
</comment>
<comment type="caution">
    <text evidence="8">The sequence shown here is derived from an EMBL/GenBank/DDBJ whole genome shotgun (WGS) entry which is preliminary data.</text>
</comment>
<dbReference type="InterPro" id="IPR017039">
    <property type="entry name" value="Virul_fac_BrkB"/>
</dbReference>
<name>A0A931DKL8_9ACTN</name>
<organism evidence="8 9">
    <name type="scientific">Actinomadura viridis</name>
    <dbReference type="NCBI Taxonomy" id="58110"/>
    <lineage>
        <taxon>Bacteria</taxon>
        <taxon>Bacillati</taxon>
        <taxon>Actinomycetota</taxon>
        <taxon>Actinomycetes</taxon>
        <taxon>Streptosporangiales</taxon>
        <taxon>Thermomonosporaceae</taxon>
        <taxon>Actinomadura</taxon>
    </lineage>
</organism>
<feature type="transmembrane region" description="Helical" evidence="7">
    <location>
        <begin position="209"/>
        <end position="231"/>
    </location>
</feature>
<evidence type="ECO:0000313" key="8">
    <source>
        <dbReference type="EMBL" id="MBG6089802.1"/>
    </source>
</evidence>
<feature type="transmembrane region" description="Helical" evidence="7">
    <location>
        <begin position="243"/>
        <end position="267"/>
    </location>
</feature>
<feature type="transmembrane region" description="Helical" evidence="7">
    <location>
        <begin position="57"/>
        <end position="77"/>
    </location>
</feature>
<reference evidence="8" key="1">
    <citation type="submission" date="2020-11" db="EMBL/GenBank/DDBJ databases">
        <title>Sequencing the genomes of 1000 actinobacteria strains.</title>
        <authorList>
            <person name="Klenk H.-P."/>
        </authorList>
    </citation>
    <scope>NUCLEOTIDE SEQUENCE</scope>
    <source>
        <strain evidence="8">DSM 43175</strain>
    </source>
</reference>
<evidence type="ECO:0000256" key="4">
    <source>
        <dbReference type="ARBA" id="ARBA00022989"/>
    </source>
</evidence>
<evidence type="ECO:0000256" key="6">
    <source>
        <dbReference type="SAM" id="MobiDB-lite"/>
    </source>
</evidence>
<accession>A0A931DKL8</accession>
<evidence type="ECO:0000256" key="2">
    <source>
        <dbReference type="ARBA" id="ARBA00022475"/>
    </source>
</evidence>
<sequence length="294" mass="30843">MTGRGRPAGPRGGDRRAGRRLAGLARLADARRLKAGEAGLLWGRLTAVDFFGNSFELAALAILCFFPFLIVVTAAFGRDAATVLAGWLGLDEPAARAVAALFHSGTGSVTITVTSACLLLLGALAVAGTLQRWYEKVFDVPDRGWRGVGARFSWLGALLAYAAVQAAAGRALGTTGGPLLQALLGLLPATLFWWCSLRLLLGAVPWRELFPAALATGVCWAGLGLFSARYFSAEIVANQRAYGPIGVVMIIMSWLVAVGVVIHLGAVGGRAYVERRSPPPSTGGPHRPDLRSPG</sequence>
<feature type="transmembrane region" description="Helical" evidence="7">
    <location>
        <begin position="148"/>
        <end position="167"/>
    </location>
</feature>
<dbReference type="AlphaFoldDB" id="A0A931DKL8"/>
<protein>
    <submittedName>
        <fullName evidence="8">Membrane protein</fullName>
    </submittedName>
</protein>
<dbReference type="GO" id="GO:0005886">
    <property type="term" value="C:plasma membrane"/>
    <property type="evidence" value="ECO:0007669"/>
    <property type="project" value="UniProtKB-SubCell"/>
</dbReference>
<dbReference type="Proteomes" id="UP000614047">
    <property type="component" value="Unassembled WGS sequence"/>
</dbReference>
<gene>
    <name evidence="8" type="ORF">IW256_003915</name>
</gene>
<proteinExistence type="predicted"/>
<dbReference type="Pfam" id="PF03631">
    <property type="entry name" value="Virul_fac_BrkB"/>
    <property type="match status" value="1"/>
</dbReference>
<keyword evidence="3 7" id="KW-0812">Transmembrane</keyword>
<dbReference type="RefSeq" id="WP_197012349.1">
    <property type="nucleotide sequence ID" value="NZ_BAABES010000010.1"/>
</dbReference>
<feature type="region of interest" description="Disordered" evidence="6">
    <location>
        <begin position="275"/>
        <end position="294"/>
    </location>
</feature>
<keyword evidence="4 7" id="KW-1133">Transmembrane helix</keyword>
<dbReference type="EMBL" id="JADOUA010000001">
    <property type="protein sequence ID" value="MBG6089802.1"/>
    <property type="molecule type" value="Genomic_DNA"/>
</dbReference>
<keyword evidence="2" id="KW-1003">Cell membrane</keyword>
<keyword evidence="5 7" id="KW-0472">Membrane</keyword>
<evidence type="ECO:0000313" key="9">
    <source>
        <dbReference type="Proteomes" id="UP000614047"/>
    </source>
</evidence>
<evidence type="ECO:0000256" key="1">
    <source>
        <dbReference type="ARBA" id="ARBA00004651"/>
    </source>
</evidence>